<dbReference type="EMBL" id="JBHMAG010000018">
    <property type="protein sequence ID" value="MFB9755208.1"/>
    <property type="molecule type" value="Genomic_DNA"/>
</dbReference>
<keyword evidence="1" id="KW-1133">Transmembrane helix</keyword>
<feature type="transmembrane region" description="Helical" evidence="1">
    <location>
        <begin position="163"/>
        <end position="188"/>
    </location>
</feature>
<proteinExistence type="predicted"/>
<reference evidence="2 3" key="1">
    <citation type="submission" date="2024-09" db="EMBL/GenBank/DDBJ databases">
        <authorList>
            <person name="Sun Q."/>
            <person name="Mori K."/>
        </authorList>
    </citation>
    <scope>NUCLEOTIDE SEQUENCE [LARGE SCALE GENOMIC DNA]</scope>
    <source>
        <strain evidence="2 3">JCM 12520</strain>
    </source>
</reference>
<dbReference type="Pfam" id="PF06182">
    <property type="entry name" value="ABC2_membrane_6"/>
    <property type="match status" value="1"/>
</dbReference>
<dbReference type="InterPro" id="IPR010390">
    <property type="entry name" value="ABC-2_transporter-like"/>
</dbReference>
<gene>
    <name evidence="2" type="ORF">ACFFNY_26850</name>
</gene>
<evidence type="ECO:0000313" key="2">
    <source>
        <dbReference type="EMBL" id="MFB9755208.1"/>
    </source>
</evidence>
<feature type="transmembrane region" description="Helical" evidence="1">
    <location>
        <begin position="77"/>
        <end position="95"/>
    </location>
</feature>
<dbReference type="PANTHER" id="PTHR36832:SF1">
    <property type="entry name" value="SLR1174 PROTEIN"/>
    <property type="match status" value="1"/>
</dbReference>
<feature type="transmembrane region" description="Helical" evidence="1">
    <location>
        <begin position="42"/>
        <end position="62"/>
    </location>
</feature>
<feature type="transmembrane region" description="Helical" evidence="1">
    <location>
        <begin position="195"/>
        <end position="216"/>
    </location>
</feature>
<dbReference type="Proteomes" id="UP001589619">
    <property type="component" value="Unassembled WGS sequence"/>
</dbReference>
<protein>
    <submittedName>
        <fullName evidence="2">ABC transporter permease</fullName>
    </submittedName>
</protein>
<organism evidence="2 3">
    <name type="scientific">Paenibacillus hodogayensis</name>
    <dbReference type="NCBI Taxonomy" id="279208"/>
    <lineage>
        <taxon>Bacteria</taxon>
        <taxon>Bacillati</taxon>
        <taxon>Bacillota</taxon>
        <taxon>Bacilli</taxon>
        <taxon>Bacillales</taxon>
        <taxon>Paenibacillaceae</taxon>
        <taxon>Paenibacillus</taxon>
    </lineage>
</organism>
<dbReference type="RefSeq" id="WP_344907792.1">
    <property type="nucleotide sequence ID" value="NZ_BAAAYO010000006.1"/>
</dbReference>
<feature type="transmembrane region" description="Helical" evidence="1">
    <location>
        <begin position="131"/>
        <end position="151"/>
    </location>
</feature>
<keyword evidence="1" id="KW-0472">Membrane</keyword>
<evidence type="ECO:0000313" key="3">
    <source>
        <dbReference type="Proteomes" id="UP001589619"/>
    </source>
</evidence>
<keyword evidence="1" id="KW-0812">Transmembrane</keyword>
<dbReference type="PANTHER" id="PTHR36832">
    <property type="entry name" value="SLR1174 PROTEIN-RELATED"/>
    <property type="match status" value="1"/>
</dbReference>
<sequence length="282" mass="32756">MNQKRNSYRNYYKKGGDILKNVYVSFAEKSFRQRFVYRANSYFYIISSILRLSILISLWTALLGEGQVVKGTTLEDMTAFVVINMVVLSMTRSNIGNKLAQRFEDGTIATDFIRPVSLKYYLISEQMGENLYSAVFHIIPVCVISVLFLQFRWPDEPWQWAMFALTLLFGMWLVYQIHYVVGLLVFWLKTSMYTNWMLSALMELFAGSVVPLWFYPDLLYKLAMLLPFRFISFEPLAIFLGKTTLAASVQVAAMQLVWIFVLLLLEKAVWRQVQKKVIIQGG</sequence>
<comment type="caution">
    <text evidence="2">The sequence shown here is derived from an EMBL/GenBank/DDBJ whole genome shotgun (WGS) entry which is preliminary data.</text>
</comment>
<keyword evidence="3" id="KW-1185">Reference proteome</keyword>
<accession>A0ABV5W3Q9</accession>
<feature type="transmembrane region" description="Helical" evidence="1">
    <location>
        <begin position="236"/>
        <end position="265"/>
    </location>
</feature>
<name>A0ABV5W3Q9_9BACL</name>
<evidence type="ECO:0000256" key="1">
    <source>
        <dbReference type="SAM" id="Phobius"/>
    </source>
</evidence>